<dbReference type="Gene3D" id="3.30.1740.10">
    <property type="entry name" value="Zinc finger, PARP-type"/>
    <property type="match status" value="1"/>
</dbReference>
<dbReference type="EMBL" id="JAFCMP010000201">
    <property type="protein sequence ID" value="KAG5183589.1"/>
    <property type="molecule type" value="Genomic_DNA"/>
</dbReference>
<dbReference type="Proteomes" id="UP000664859">
    <property type="component" value="Unassembled WGS sequence"/>
</dbReference>
<organism evidence="8 9">
    <name type="scientific">Tribonema minus</name>
    <dbReference type="NCBI Taxonomy" id="303371"/>
    <lineage>
        <taxon>Eukaryota</taxon>
        <taxon>Sar</taxon>
        <taxon>Stramenopiles</taxon>
        <taxon>Ochrophyta</taxon>
        <taxon>PX clade</taxon>
        <taxon>Xanthophyceae</taxon>
        <taxon>Tribonematales</taxon>
        <taxon>Tribonemataceae</taxon>
        <taxon>Tribonema</taxon>
    </lineage>
</organism>
<keyword evidence="4" id="KW-0862">Zinc</keyword>
<feature type="domain" description="PARP-type" evidence="7">
    <location>
        <begin position="18"/>
        <end position="108"/>
    </location>
</feature>
<evidence type="ECO:0000259" key="7">
    <source>
        <dbReference type="SMART" id="SM01336"/>
    </source>
</evidence>
<dbReference type="GO" id="GO:0003677">
    <property type="term" value="F:DNA binding"/>
    <property type="evidence" value="ECO:0007669"/>
    <property type="project" value="InterPro"/>
</dbReference>
<sequence length="251" mass="27539">MAEYPPVEELQRYDFAVDRAKSSRAHCFRMPCERSRKHGKFIPAGVARFAVKIPEENINQFYCLRPGCISKAHAENVLNSGKYTSFADIPGMSQLPDDMRDAAVKCFQCMKDGQELDPALLPALEQRYPSTQEKRRLKAAAKREEQQAQAESKEAGSAEKATRKRKAPAEPEKGSADEGASKRTAGARSRARSGKGAAEKGVRARKASSSAVEVEVGTRKKQPAARTTMTRSQAAAARRPSRSRGKRKAAS</sequence>
<evidence type="ECO:0000256" key="3">
    <source>
        <dbReference type="ARBA" id="ARBA00022771"/>
    </source>
</evidence>
<evidence type="ECO:0000256" key="5">
    <source>
        <dbReference type="ARBA" id="ARBA00023242"/>
    </source>
</evidence>
<dbReference type="InterPro" id="IPR001510">
    <property type="entry name" value="Znf_PARP"/>
</dbReference>
<keyword evidence="5" id="KW-0539">Nucleus</keyword>
<keyword evidence="2" id="KW-0479">Metal-binding</keyword>
<dbReference type="SMART" id="SM01336">
    <property type="entry name" value="zf-PARP"/>
    <property type="match status" value="1"/>
</dbReference>
<feature type="compositionally biased region" description="Basic and acidic residues" evidence="6">
    <location>
        <begin position="141"/>
        <end position="181"/>
    </location>
</feature>
<feature type="region of interest" description="Disordered" evidence="6">
    <location>
        <begin position="124"/>
        <end position="251"/>
    </location>
</feature>
<comment type="caution">
    <text evidence="8">The sequence shown here is derived from an EMBL/GenBank/DDBJ whole genome shotgun (WGS) entry which is preliminary data.</text>
</comment>
<dbReference type="SUPFAM" id="SSF57716">
    <property type="entry name" value="Glucocorticoid receptor-like (DNA-binding domain)"/>
    <property type="match status" value="1"/>
</dbReference>
<keyword evidence="9" id="KW-1185">Reference proteome</keyword>
<dbReference type="AlphaFoldDB" id="A0A835Z5J2"/>
<name>A0A835Z5J2_9STRA</name>
<evidence type="ECO:0000313" key="8">
    <source>
        <dbReference type="EMBL" id="KAG5183589.1"/>
    </source>
</evidence>
<reference evidence="8" key="1">
    <citation type="submission" date="2021-02" db="EMBL/GenBank/DDBJ databases">
        <title>First Annotated Genome of the Yellow-green Alga Tribonema minus.</title>
        <authorList>
            <person name="Mahan K.M."/>
        </authorList>
    </citation>
    <scope>NUCLEOTIDE SEQUENCE</scope>
    <source>
        <strain evidence="8">UTEX B ZZ1240</strain>
    </source>
</reference>
<gene>
    <name evidence="8" type="ORF">JKP88DRAFT_245224</name>
</gene>
<evidence type="ECO:0000256" key="4">
    <source>
        <dbReference type="ARBA" id="ARBA00022833"/>
    </source>
</evidence>
<keyword evidence="3" id="KW-0863">Zinc-finger</keyword>
<evidence type="ECO:0000256" key="1">
    <source>
        <dbReference type="ARBA" id="ARBA00004123"/>
    </source>
</evidence>
<evidence type="ECO:0000256" key="6">
    <source>
        <dbReference type="SAM" id="MobiDB-lite"/>
    </source>
</evidence>
<protein>
    <recommendedName>
        <fullName evidence="7">PARP-type domain-containing protein</fullName>
    </recommendedName>
</protein>
<dbReference type="GO" id="GO:0008270">
    <property type="term" value="F:zinc ion binding"/>
    <property type="evidence" value="ECO:0007669"/>
    <property type="project" value="UniProtKB-KW"/>
</dbReference>
<evidence type="ECO:0000256" key="2">
    <source>
        <dbReference type="ARBA" id="ARBA00022723"/>
    </source>
</evidence>
<evidence type="ECO:0000313" key="9">
    <source>
        <dbReference type="Proteomes" id="UP000664859"/>
    </source>
</evidence>
<dbReference type="GO" id="GO:0005634">
    <property type="term" value="C:nucleus"/>
    <property type="evidence" value="ECO:0007669"/>
    <property type="project" value="UniProtKB-SubCell"/>
</dbReference>
<feature type="compositionally biased region" description="Basic residues" evidence="6">
    <location>
        <begin position="239"/>
        <end position="251"/>
    </location>
</feature>
<proteinExistence type="predicted"/>
<accession>A0A835Z5J2</accession>
<dbReference type="InterPro" id="IPR036957">
    <property type="entry name" value="Znf_PARP_sf"/>
</dbReference>
<comment type="subcellular location">
    <subcellularLocation>
        <location evidence="1">Nucleus</location>
    </subcellularLocation>
</comment>